<comment type="caution">
    <text evidence="8">The sequence shown here is derived from an EMBL/GenBank/DDBJ whole genome shotgun (WGS) entry which is preliminary data.</text>
</comment>
<dbReference type="STRING" id="542832.A0A3M6VRY0"/>
<dbReference type="Proteomes" id="UP000282087">
    <property type="component" value="Unassembled WGS sequence"/>
</dbReference>
<accession>A0A3M6VRY0</accession>
<comment type="similarity">
    <text evidence="5">Belongs to the PP2C family.</text>
</comment>
<evidence type="ECO:0000313" key="8">
    <source>
        <dbReference type="EMBL" id="RMX69464.1"/>
    </source>
</evidence>
<evidence type="ECO:0000313" key="9">
    <source>
        <dbReference type="Proteomes" id="UP000282087"/>
    </source>
</evidence>
<dbReference type="InterPro" id="IPR001932">
    <property type="entry name" value="PPM-type_phosphatase-like_dom"/>
</dbReference>
<gene>
    <name evidence="8" type="ORF">DD238_001374</name>
</gene>
<dbReference type="GO" id="GO:0046872">
    <property type="term" value="F:metal ion binding"/>
    <property type="evidence" value="ECO:0007669"/>
    <property type="project" value="UniProtKB-KW"/>
</dbReference>
<dbReference type="GO" id="GO:0016020">
    <property type="term" value="C:membrane"/>
    <property type="evidence" value="ECO:0007669"/>
    <property type="project" value="UniProtKB-SubCell"/>
</dbReference>
<keyword evidence="3 5" id="KW-0378">Hydrolase</keyword>
<keyword evidence="2" id="KW-0479">Metal-binding</keyword>
<proteinExistence type="inferred from homology"/>
<dbReference type="PROSITE" id="PS01032">
    <property type="entry name" value="PPM_1"/>
    <property type="match status" value="1"/>
</dbReference>
<evidence type="ECO:0000256" key="4">
    <source>
        <dbReference type="ARBA" id="ARBA00022912"/>
    </source>
</evidence>
<evidence type="ECO:0000256" key="3">
    <source>
        <dbReference type="ARBA" id="ARBA00022801"/>
    </source>
</evidence>
<dbReference type="SMART" id="SM00331">
    <property type="entry name" value="PP2C_SIG"/>
    <property type="match status" value="1"/>
</dbReference>
<dbReference type="SUPFAM" id="SSF81606">
    <property type="entry name" value="PP2C-like"/>
    <property type="match status" value="1"/>
</dbReference>
<evidence type="ECO:0000256" key="5">
    <source>
        <dbReference type="RuleBase" id="RU003465"/>
    </source>
</evidence>
<sequence>MAVSLDLASLQSVAKTLHGSFIIQGLMLLLLVLFLRYVTASWRAGLAPYEVQTCPPINPHMHYRYGVSQMQGRRPYMEDRHTAIASLNGDPNQSFYGIFDGHGGEGAADYCVQAMCQNVIREPSFNKEPVEALKNGFLRTDQEYLQLASLKNSEDGTTAVVVLTQGDEMFVAHAGDSRAVLVHCCGKVSVLTSDHKPNRPDERRRIQELGGSVIFWGVWRVEGILAVSRAIGDRMLKPFVVAEPEVKTFTRTEADRYVVLASDGVWDTVSNDDVAQLVLKYEDPQAAAQRIMEEAYARGSMDNICAMVIDLRA</sequence>
<organism evidence="8 9">
    <name type="scientific">Peronospora effusa</name>
    <dbReference type="NCBI Taxonomy" id="542832"/>
    <lineage>
        <taxon>Eukaryota</taxon>
        <taxon>Sar</taxon>
        <taxon>Stramenopiles</taxon>
        <taxon>Oomycota</taxon>
        <taxon>Peronosporomycetes</taxon>
        <taxon>Peronosporales</taxon>
        <taxon>Peronosporaceae</taxon>
        <taxon>Peronospora</taxon>
    </lineage>
</organism>
<keyword evidence="6" id="KW-0812">Transmembrane</keyword>
<evidence type="ECO:0000256" key="1">
    <source>
        <dbReference type="ARBA" id="ARBA00004170"/>
    </source>
</evidence>
<dbReference type="SMART" id="SM00332">
    <property type="entry name" value="PP2Cc"/>
    <property type="match status" value="1"/>
</dbReference>
<dbReference type="EMBL" id="QLLG01000023">
    <property type="protein sequence ID" value="RMX69464.1"/>
    <property type="molecule type" value="Genomic_DNA"/>
</dbReference>
<dbReference type="GO" id="GO:0004722">
    <property type="term" value="F:protein serine/threonine phosphatase activity"/>
    <property type="evidence" value="ECO:0007669"/>
    <property type="project" value="InterPro"/>
</dbReference>
<dbReference type="InterPro" id="IPR036457">
    <property type="entry name" value="PPM-type-like_dom_sf"/>
</dbReference>
<keyword evidence="9" id="KW-1185">Reference proteome</keyword>
<dbReference type="VEuPathDB" id="FungiDB:DD237_004018"/>
<protein>
    <recommendedName>
        <fullName evidence="7">PPM-type phosphatase domain-containing protein</fullName>
    </recommendedName>
</protein>
<comment type="subcellular location">
    <subcellularLocation>
        <location evidence="1">Membrane</location>
        <topology evidence="1">Peripheral membrane protein</topology>
    </subcellularLocation>
</comment>
<dbReference type="PROSITE" id="PS51746">
    <property type="entry name" value="PPM_2"/>
    <property type="match status" value="1"/>
</dbReference>
<name>A0A3M6VRY0_9STRA</name>
<keyword evidence="6" id="KW-1133">Transmembrane helix</keyword>
<dbReference type="Pfam" id="PF00481">
    <property type="entry name" value="PP2C"/>
    <property type="match status" value="1"/>
</dbReference>
<evidence type="ECO:0000256" key="6">
    <source>
        <dbReference type="SAM" id="Phobius"/>
    </source>
</evidence>
<evidence type="ECO:0000259" key="7">
    <source>
        <dbReference type="PROSITE" id="PS51746"/>
    </source>
</evidence>
<keyword evidence="6" id="KW-0472">Membrane</keyword>
<dbReference type="InterPro" id="IPR000222">
    <property type="entry name" value="PP2C_BS"/>
</dbReference>
<dbReference type="CDD" id="cd00143">
    <property type="entry name" value="PP2Cc"/>
    <property type="match status" value="1"/>
</dbReference>
<dbReference type="InterPro" id="IPR015655">
    <property type="entry name" value="PP2C"/>
</dbReference>
<feature type="transmembrane region" description="Helical" evidence="6">
    <location>
        <begin position="20"/>
        <end position="38"/>
    </location>
</feature>
<reference evidence="8 9" key="1">
    <citation type="submission" date="2018-06" db="EMBL/GenBank/DDBJ databases">
        <title>Comparative genomics of downy mildews reveals potential adaptations to biotrophy.</title>
        <authorList>
            <person name="Fletcher K."/>
            <person name="Klosterman S.J."/>
            <person name="Derevnina L."/>
            <person name="Martin F."/>
            <person name="Koike S."/>
            <person name="Reyes Chin-Wo S."/>
            <person name="Mou B."/>
            <person name="Michelmore R."/>
        </authorList>
    </citation>
    <scope>NUCLEOTIDE SEQUENCE [LARGE SCALE GENOMIC DNA]</scope>
    <source>
        <strain evidence="8 9">R14</strain>
    </source>
</reference>
<dbReference type="Gene3D" id="3.60.40.10">
    <property type="entry name" value="PPM-type phosphatase domain"/>
    <property type="match status" value="1"/>
</dbReference>
<evidence type="ECO:0000256" key="2">
    <source>
        <dbReference type="ARBA" id="ARBA00022723"/>
    </source>
</evidence>
<dbReference type="AlphaFoldDB" id="A0A3M6VRY0"/>
<dbReference type="PANTHER" id="PTHR47992">
    <property type="entry name" value="PROTEIN PHOSPHATASE"/>
    <property type="match status" value="1"/>
</dbReference>
<feature type="domain" description="PPM-type phosphatase" evidence="7">
    <location>
        <begin position="64"/>
        <end position="311"/>
    </location>
</feature>
<keyword evidence="4 5" id="KW-0904">Protein phosphatase</keyword>